<name>A0A1B9FW13_9TREE</name>
<organism evidence="2">
    <name type="scientific">Kwoniella bestiolae CBS 10118</name>
    <dbReference type="NCBI Taxonomy" id="1296100"/>
    <lineage>
        <taxon>Eukaryota</taxon>
        <taxon>Fungi</taxon>
        <taxon>Dikarya</taxon>
        <taxon>Basidiomycota</taxon>
        <taxon>Agaricomycotina</taxon>
        <taxon>Tremellomycetes</taxon>
        <taxon>Tremellales</taxon>
        <taxon>Cryptococcaceae</taxon>
        <taxon>Kwoniella</taxon>
    </lineage>
</organism>
<dbReference type="GeneID" id="30211713"/>
<gene>
    <name evidence="2" type="ORF">I302_07314</name>
    <name evidence="3" type="ORF">I302_108317</name>
</gene>
<feature type="region of interest" description="Disordered" evidence="1">
    <location>
        <begin position="1"/>
        <end position="58"/>
    </location>
</feature>
<protein>
    <submittedName>
        <fullName evidence="2">Uncharacterized protein</fullName>
    </submittedName>
</protein>
<sequence>MVPGNQYYKPGSSALNEYAPTFDSSSSDISDSTRDQIEVRRKTQTTHTSGMANDNVRRSSGIYALHHRKGSTHDPEKNGDLENQELVERVRQATEQNSTTGQGDTHTNGTAKRRDDRISSSTSTSTRYDSSPRMVSGGRPNGTITPSTTYSTHTHTQDVSSCETHNLKSNRPGSGSGSGRWKRNRDRDRNPNSSNVSERSRFVTDDDPRIWGLYQELSVHGVEESIHRDFNSGHNTRSGLGIGFRRVSEDERDRKRMERMEGEFWGRMRNDYNWRGW</sequence>
<evidence type="ECO:0000313" key="4">
    <source>
        <dbReference type="Proteomes" id="UP000092730"/>
    </source>
</evidence>
<proteinExistence type="predicted"/>
<dbReference type="RefSeq" id="XP_019044034.1">
    <property type="nucleotide sequence ID" value="XM_019193911.1"/>
</dbReference>
<dbReference type="AlphaFoldDB" id="A0A1B9FW13"/>
<evidence type="ECO:0000313" key="2">
    <source>
        <dbReference type="EMBL" id="OCF22964.1"/>
    </source>
</evidence>
<reference evidence="3" key="4">
    <citation type="submission" date="2024-02" db="EMBL/GenBank/DDBJ databases">
        <title>Comparative genomics of Cryptococcus and Kwoniella reveals pathogenesis evolution and contrasting modes of karyotype evolution via chromosome fusion or intercentromeric recombination.</title>
        <authorList>
            <person name="Coelho M.A."/>
            <person name="David-Palma M."/>
            <person name="Shea T."/>
            <person name="Bowers K."/>
            <person name="McGinley-Smith S."/>
            <person name="Mohammad A.W."/>
            <person name="Gnirke A."/>
            <person name="Yurkov A.M."/>
            <person name="Nowrousian M."/>
            <person name="Sun S."/>
            <person name="Cuomo C.A."/>
            <person name="Heitman J."/>
        </authorList>
    </citation>
    <scope>NUCLEOTIDE SEQUENCE</scope>
    <source>
        <strain evidence="3">CBS 10118</strain>
    </source>
</reference>
<feature type="compositionally biased region" description="Basic and acidic residues" evidence="1">
    <location>
        <begin position="31"/>
        <end position="41"/>
    </location>
</feature>
<reference evidence="2" key="3">
    <citation type="submission" date="2014-01" db="EMBL/GenBank/DDBJ databases">
        <title>Evolution of pathogenesis and genome organization in the Tremellales.</title>
        <authorList>
            <person name="Cuomo C."/>
            <person name="Litvintseva A."/>
            <person name="Heitman J."/>
            <person name="Chen Y."/>
            <person name="Sun S."/>
            <person name="Springer D."/>
            <person name="Dromer F."/>
            <person name="Young S."/>
            <person name="Zeng Q."/>
            <person name="Chapman S."/>
            <person name="Gujja S."/>
            <person name="Saif S."/>
            <person name="Birren B."/>
        </authorList>
    </citation>
    <scope>NUCLEOTIDE SEQUENCE</scope>
    <source>
        <strain evidence="2">CBS 10118</strain>
    </source>
</reference>
<evidence type="ECO:0000313" key="3">
    <source>
        <dbReference type="EMBL" id="WVW86275.1"/>
    </source>
</evidence>
<dbReference type="EMBL" id="CP144547">
    <property type="protein sequence ID" value="WVW86275.1"/>
    <property type="molecule type" value="Genomic_DNA"/>
</dbReference>
<dbReference type="KEGG" id="kbi:30211713"/>
<dbReference type="VEuPathDB" id="FungiDB:I302_07314"/>
<feature type="compositionally biased region" description="Polar residues" evidence="1">
    <location>
        <begin position="93"/>
        <end position="110"/>
    </location>
</feature>
<evidence type="ECO:0000256" key="1">
    <source>
        <dbReference type="SAM" id="MobiDB-lite"/>
    </source>
</evidence>
<keyword evidence="4" id="KW-1185">Reference proteome</keyword>
<feature type="compositionally biased region" description="Low complexity" evidence="1">
    <location>
        <begin position="119"/>
        <end position="133"/>
    </location>
</feature>
<reference evidence="2" key="1">
    <citation type="submission" date="2013-07" db="EMBL/GenBank/DDBJ databases">
        <title>The Genome Sequence of Cryptococcus bestiolae CBS10118.</title>
        <authorList>
            <consortium name="The Broad Institute Genome Sequencing Platform"/>
            <person name="Cuomo C."/>
            <person name="Litvintseva A."/>
            <person name="Chen Y."/>
            <person name="Heitman J."/>
            <person name="Sun S."/>
            <person name="Springer D."/>
            <person name="Dromer F."/>
            <person name="Young S.K."/>
            <person name="Zeng Q."/>
            <person name="Gargeya S."/>
            <person name="Fitzgerald M."/>
            <person name="Abouelleil A."/>
            <person name="Alvarado L."/>
            <person name="Berlin A.M."/>
            <person name="Chapman S.B."/>
            <person name="Dewar J."/>
            <person name="Goldberg J."/>
            <person name="Griggs A."/>
            <person name="Gujja S."/>
            <person name="Hansen M."/>
            <person name="Howarth C."/>
            <person name="Imamovic A."/>
            <person name="Larimer J."/>
            <person name="McCowan C."/>
            <person name="Murphy C."/>
            <person name="Pearson M."/>
            <person name="Priest M."/>
            <person name="Roberts A."/>
            <person name="Saif S."/>
            <person name="Shea T."/>
            <person name="Sykes S."/>
            <person name="Wortman J."/>
            <person name="Nusbaum C."/>
            <person name="Birren B."/>
        </authorList>
    </citation>
    <scope>NUCLEOTIDE SEQUENCE [LARGE SCALE GENOMIC DNA]</scope>
    <source>
        <strain evidence="2">CBS 10118</strain>
    </source>
</reference>
<dbReference type="Proteomes" id="UP000092730">
    <property type="component" value="Chromosome 7"/>
</dbReference>
<feature type="region of interest" description="Disordered" evidence="1">
    <location>
        <begin position="91"/>
        <end position="201"/>
    </location>
</feature>
<accession>A0A1B9FW13</accession>
<feature type="compositionally biased region" description="Low complexity" evidence="1">
    <location>
        <begin position="143"/>
        <end position="154"/>
    </location>
</feature>
<reference evidence="3" key="2">
    <citation type="submission" date="2013-07" db="EMBL/GenBank/DDBJ databases">
        <authorList>
            <consortium name="The Broad Institute Genome Sequencing Platform"/>
            <person name="Cuomo C."/>
            <person name="Litvintseva A."/>
            <person name="Chen Y."/>
            <person name="Heitman J."/>
            <person name="Sun S."/>
            <person name="Springer D."/>
            <person name="Dromer F."/>
            <person name="Young S.K."/>
            <person name="Zeng Q."/>
            <person name="Gargeya S."/>
            <person name="Fitzgerald M."/>
            <person name="Abouelleil A."/>
            <person name="Alvarado L."/>
            <person name="Berlin A.M."/>
            <person name="Chapman S.B."/>
            <person name="Dewar J."/>
            <person name="Goldberg J."/>
            <person name="Griggs A."/>
            <person name="Gujja S."/>
            <person name="Hansen M."/>
            <person name="Howarth C."/>
            <person name="Imamovic A."/>
            <person name="Larimer J."/>
            <person name="McCowan C."/>
            <person name="Murphy C."/>
            <person name="Pearson M."/>
            <person name="Priest M."/>
            <person name="Roberts A."/>
            <person name="Saif S."/>
            <person name="Shea T."/>
            <person name="Sykes S."/>
            <person name="Wortman J."/>
            <person name="Nusbaum C."/>
            <person name="Birren B."/>
        </authorList>
    </citation>
    <scope>NUCLEOTIDE SEQUENCE</scope>
    <source>
        <strain evidence="3">CBS 10118</strain>
    </source>
</reference>
<dbReference type="EMBL" id="KI894024">
    <property type="protein sequence ID" value="OCF22964.1"/>
    <property type="molecule type" value="Genomic_DNA"/>
</dbReference>